<evidence type="ECO:0000256" key="1">
    <source>
        <dbReference type="SAM" id="MobiDB-lite"/>
    </source>
</evidence>
<gene>
    <name evidence="2" type="ORF">HYC85_009349</name>
</gene>
<evidence type="ECO:0000313" key="2">
    <source>
        <dbReference type="EMBL" id="KAF5951405.1"/>
    </source>
</evidence>
<protein>
    <submittedName>
        <fullName evidence="2">Uncharacterized protein</fullName>
    </submittedName>
</protein>
<proteinExistence type="predicted"/>
<sequence length="168" mass="19530">MKGINIGQRRKEARRRRRVDPTEPRPKLGLRKKMPQISRSLSRFSLVLFSLAHFHSSLSPDSSLSLSLSSADLIHAHRRCCLLIIASDRQLQWWKRMAVVVLVEEKNKRRDLKDFELIKARSEGFKEHLIQIWGFRIRYVGKLLRILPFSRHKLTATAASSALGSKRH</sequence>
<dbReference type="Proteomes" id="UP000593564">
    <property type="component" value="Unassembled WGS sequence"/>
</dbReference>
<accession>A0A7J7HFL6</accession>
<organism evidence="2 3">
    <name type="scientific">Camellia sinensis</name>
    <name type="common">Tea plant</name>
    <name type="synonym">Thea sinensis</name>
    <dbReference type="NCBI Taxonomy" id="4442"/>
    <lineage>
        <taxon>Eukaryota</taxon>
        <taxon>Viridiplantae</taxon>
        <taxon>Streptophyta</taxon>
        <taxon>Embryophyta</taxon>
        <taxon>Tracheophyta</taxon>
        <taxon>Spermatophyta</taxon>
        <taxon>Magnoliopsida</taxon>
        <taxon>eudicotyledons</taxon>
        <taxon>Gunneridae</taxon>
        <taxon>Pentapetalae</taxon>
        <taxon>asterids</taxon>
        <taxon>Ericales</taxon>
        <taxon>Theaceae</taxon>
        <taxon>Camellia</taxon>
    </lineage>
</organism>
<dbReference type="EMBL" id="JACBKZ010000004">
    <property type="protein sequence ID" value="KAF5951405.1"/>
    <property type="molecule type" value="Genomic_DNA"/>
</dbReference>
<keyword evidence="3" id="KW-1185">Reference proteome</keyword>
<reference evidence="2 3" key="2">
    <citation type="submission" date="2020-07" db="EMBL/GenBank/DDBJ databases">
        <title>Genome assembly of wild tea tree DASZ reveals pedigree and selection history of tea varieties.</title>
        <authorList>
            <person name="Zhang W."/>
        </authorList>
    </citation>
    <scope>NUCLEOTIDE SEQUENCE [LARGE SCALE GENOMIC DNA]</scope>
    <source>
        <strain evidence="3">cv. G240</strain>
        <tissue evidence="2">Leaf</tissue>
    </source>
</reference>
<dbReference type="AlphaFoldDB" id="A0A7J7HFL6"/>
<reference evidence="3" key="1">
    <citation type="journal article" date="2020" name="Nat. Commun.">
        <title>Genome assembly of wild tea tree DASZ reveals pedigree and selection history of tea varieties.</title>
        <authorList>
            <person name="Zhang W."/>
            <person name="Zhang Y."/>
            <person name="Qiu H."/>
            <person name="Guo Y."/>
            <person name="Wan H."/>
            <person name="Zhang X."/>
            <person name="Scossa F."/>
            <person name="Alseekh S."/>
            <person name="Zhang Q."/>
            <person name="Wang P."/>
            <person name="Xu L."/>
            <person name="Schmidt M.H."/>
            <person name="Jia X."/>
            <person name="Li D."/>
            <person name="Zhu A."/>
            <person name="Guo F."/>
            <person name="Chen W."/>
            <person name="Ni D."/>
            <person name="Usadel B."/>
            <person name="Fernie A.R."/>
            <person name="Wen W."/>
        </authorList>
    </citation>
    <scope>NUCLEOTIDE SEQUENCE [LARGE SCALE GENOMIC DNA]</scope>
    <source>
        <strain evidence="3">cv. G240</strain>
    </source>
</reference>
<name>A0A7J7HFL6_CAMSI</name>
<feature type="region of interest" description="Disordered" evidence="1">
    <location>
        <begin position="1"/>
        <end position="32"/>
    </location>
</feature>
<evidence type="ECO:0000313" key="3">
    <source>
        <dbReference type="Proteomes" id="UP000593564"/>
    </source>
</evidence>
<comment type="caution">
    <text evidence="2">The sequence shown here is derived from an EMBL/GenBank/DDBJ whole genome shotgun (WGS) entry which is preliminary data.</text>
</comment>